<dbReference type="GO" id="GO:0005524">
    <property type="term" value="F:ATP binding"/>
    <property type="evidence" value="ECO:0007669"/>
    <property type="project" value="UniProtKB-UniRule"/>
</dbReference>
<comment type="caution">
    <text evidence="10">The sequence shown here is derived from an EMBL/GenBank/DDBJ whole genome shotgun (WGS) entry which is preliminary data.</text>
</comment>
<feature type="binding site" evidence="6">
    <location>
        <position position="94"/>
    </location>
    <ligand>
        <name>AMP</name>
        <dbReference type="ChEBI" id="CHEBI:456215"/>
    </ligand>
</feature>
<keyword evidence="6" id="KW-0862">Zinc</keyword>
<feature type="binding site" evidence="6">
    <location>
        <position position="202"/>
    </location>
    <ligand>
        <name>ATP</name>
        <dbReference type="ChEBI" id="CHEBI:30616"/>
    </ligand>
</feature>
<feature type="binding site" evidence="6">
    <location>
        <begin position="59"/>
        <end position="61"/>
    </location>
    <ligand>
        <name>AMP</name>
        <dbReference type="ChEBI" id="CHEBI:456215"/>
    </ligand>
</feature>
<keyword evidence="6" id="KW-0963">Cytoplasm</keyword>
<keyword evidence="6" id="KW-0479">Metal-binding</keyword>
<evidence type="ECO:0000256" key="7">
    <source>
        <dbReference type="RuleBase" id="RU003330"/>
    </source>
</evidence>
<reference evidence="10 11" key="1">
    <citation type="journal article" date="2015" name="Genome Announc.">
        <title>Expanding the biotechnology potential of lactobacilli through comparative genomics of 213 strains and associated genera.</title>
        <authorList>
            <person name="Sun Z."/>
            <person name="Harris H.M."/>
            <person name="McCann A."/>
            <person name="Guo C."/>
            <person name="Argimon S."/>
            <person name="Zhang W."/>
            <person name="Yang X."/>
            <person name="Jeffery I.B."/>
            <person name="Cooney J.C."/>
            <person name="Kagawa T.F."/>
            <person name="Liu W."/>
            <person name="Song Y."/>
            <person name="Salvetti E."/>
            <person name="Wrobel A."/>
            <person name="Rasinkangas P."/>
            <person name="Parkhill J."/>
            <person name="Rea M.C."/>
            <person name="O'Sullivan O."/>
            <person name="Ritari J."/>
            <person name="Douillard F.P."/>
            <person name="Paul Ross R."/>
            <person name="Yang R."/>
            <person name="Briner A.E."/>
            <person name="Felis G.E."/>
            <person name="de Vos W.M."/>
            <person name="Barrangou R."/>
            <person name="Klaenhammer T.R."/>
            <person name="Caufield P.W."/>
            <person name="Cui Y."/>
            <person name="Zhang H."/>
            <person name="O'Toole P.W."/>
        </authorList>
    </citation>
    <scope>NUCLEOTIDE SEQUENCE [LARGE SCALE GENOMIC DNA]</scope>
    <source>
        <strain evidence="10 11">DSM 18390</strain>
    </source>
</reference>
<sequence length="218" mass="24351">MALNLILMGLPGAGKGTQAEFIVDKYHMPHISTGDMFRAAISNGTPLGLKAKSFTDKGNLVPDEVTNGIVKQRLAQKDTEPGFLLDGYPRTLDQADALADMTEQLHKPLSAVINIDVDPKILTKRLTARFICKNCGATYNKLYHMPKVDGTCDVCGHHEFYQRDDDKPEAVQNRLKVNVKMNTPLISYYKDRDLLFNVNGDQDIDKVWQDVDKILSSL</sequence>
<evidence type="ECO:0000256" key="8">
    <source>
        <dbReference type="RuleBase" id="RU003331"/>
    </source>
</evidence>
<keyword evidence="3 6" id="KW-0547">Nucleotide-binding</keyword>
<name>A0A0R1YTM1_9LACO</name>
<keyword evidence="4 6" id="KW-0418">Kinase</keyword>
<comment type="subcellular location">
    <subcellularLocation>
        <location evidence="6 8">Cytoplasm</location>
    </subcellularLocation>
</comment>
<dbReference type="GO" id="GO:0004017">
    <property type="term" value="F:AMP kinase activity"/>
    <property type="evidence" value="ECO:0007669"/>
    <property type="project" value="UniProtKB-UniRule"/>
</dbReference>
<gene>
    <name evidence="6" type="primary">adk</name>
    <name evidence="10" type="ORF">FD47_GL000079</name>
</gene>
<evidence type="ECO:0000256" key="3">
    <source>
        <dbReference type="ARBA" id="ARBA00022741"/>
    </source>
</evidence>
<dbReference type="PATRIC" id="fig|1423786.4.peg.78"/>
<dbReference type="Gene3D" id="3.40.50.300">
    <property type="entry name" value="P-loop containing nucleotide triphosphate hydrolases"/>
    <property type="match status" value="1"/>
</dbReference>
<evidence type="ECO:0000256" key="1">
    <source>
        <dbReference type="ARBA" id="ARBA00022679"/>
    </source>
</evidence>
<keyword evidence="2 6" id="KW-0545">Nucleotide biosynthesis</keyword>
<evidence type="ECO:0000256" key="5">
    <source>
        <dbReference type="ARBA" id="ARBA00022840"/>
    </source>
</evidence>
<evidence type="ECO:0000313" key="10">
    <source>
        <dbReference type="EMBL" id="KRM45896.1"/>
    </source>
</evidence>
<dbReference type="InterPro" id="IPR033690">
    <property type="entry name" value="Adenylat_kinase_CS"/>
</dbReference>
<dbReference type="PROSITE" id="PS00113">
    <property type="entry name" value="ADENYLATE_KINASE"/>
    <property type="match status" value="1"/>
</dbReference>
<dbReference type="UniPathway" id="UPA00588">
    <property type="reaction ID" value="UER00649"/>
</dbReference>
<dbReference type="Pfam" id="PF05191">
    <property type="entry name" value="ADK_lid"/>
    <property type="match status" value="1"/>
</dbReference>
<feature type="binding site" evidence="6">
    <location>
        <position position="155"/>
    </location>
    <ligand>
        <name>Zn(2+)</name>
        <dbReference type="ChEBI" id="CHEBI:29105"/>
        <note>structural</note>
    </ligand>
</feature>
<feature type="binding site" evidence="6">
    <location>
        <position position="38"/>
    </location>
    <ligand>
        <name>AMP</name>
        <dbReference type="ChEBI" id="CHEBI:456215"/>
    </ligand>
</feature>
<feature type="binding site" evidence="6">
    <location>
        <position position="129"/>
    </location>
    <ligand>
        <name>ATP</name>
        <dbReference type="ChEBI" id="CHEBI:30616"/>
    </ligand>
</feature>
<feature type="binding site" evidence="6">
    <location>
        <begin position="138"/>
        <end position="139"/>
    </location>
    <ligand>
        <name>ATP</name>
        <dbReference type="ChEBI" id="CHEBI:30616"/>
    </ligand>
</feature>
<dbReference type="HAMAP" id="MF_00235">
    <property type="entry name" value="Adenylate_kinase_Adk"/>
    <property type="match status" value="1"/>
</dbReference>
<feature type="binding site" evidence="6">
    <location>
        <position position="163"/>
    </location>
    <ligand>
        <name>AMP</name>
        <dbReference type="ChEBI" id="CHEBI:456215"/>
    </ligand>
</feature>
<evidence type="ECO:0000313" key="11">
    <source>
        <dbReference type="Proteomes" id="UP000051010"/>
    </source>
</evidence>
<dbReference type="AlphaFoldDB" id="A0A0R1YTM1"/>
<dbReference type="InterPro" id="IPR000850">
    <property type="entry name" value="Adenylat/UMP-CMP_kin"/>
</dbReference>
<dbReference type="RefSeq" id="WP_008211838.1">
    <property type="nucleotide sequence ID" value="NZ_AZFZ01000001.1"/>
</dbReference>
<dbReference type="GO" id="GO:0005737">
    <property type="term" value="C:cytoplasm"/>
    <property type="evidence" value="ECO:0007669"/>
    <property type="project" value="UniProtKB-SubCell"/>
</dbReference>
<comment type="caution">
    <text evidence="6">Lacks conserved residue(s) required for the propagation of feature annotation.</text>
</comment>
<evidence type="ECO:0000256" key="4">
    <source>
        <dbReference type="ARBA" id="ARBA00022777"/>
    </source>
</evidence>
<dbReference type="Pfam" id="PF00406">
    <property type="entry name" value="ADK"/>
    <property type="match status" value="1"/>
</dbReference>
<dbReference type="InterPro" id="IPR027417">
    <property type="entry name" value="P-loop_NTPase"/>
</dbReference>
<dbReference type="GO" id="GO:0008270">
    <property type="term" value="F:zinc ion binding"/>
    <property type="evidence" value="ECO:0007669"/>
    <property type="project" value="UniProtKB-UniRule"/>
</dbReference>
<dbReference type="EMBL" id="AZFZ01000001">
    <property type="protein sequence ID" value="KRM45896.1"/>
    <property type="molecule type" value="Genomic_DNA"/>
</dbReference>
<keyword evidence="5 6" id="KW-0067">ATP-binding</keyword>
<dbReference type="GO" id="GO:0044209">
    <property type="term" value="P:AMP salvage"/>
    <property type="evidence" value="ECO:0007669"/>
    <property type="project" value="UniProtKB-UniRule"/>
</dbReference>
<feature type="binding site" evidence="6">
    <location>
        <position position="152"/>
    </location>
    <ligand>
        <name>Zn(2+)</name>
        <dbReference type="ChEBI" id="CHEBI:29105"/>
        <note>structural</note>
    </ligand>
</feature>
<dbReference type="SUPFAM" id="SSF52540">
    <property type="entry name" value="P-loop containing nucleoside triphosphate hydrolases"/>
    <property type="match status" value="1"/>
</dbReference>
<comment type="domain">
    <text evidence="6">Consists of three domains, a large central CORE domain and two small peripheral domains, NMPbind and LID, which undergo movements during catalysis. The LID domain closes over the site of phosphoryl transfer upon ATP binding. Assembling and dissambling the active center during each catalytic cycle provides an effective means to prevent ATP hydrolysis. Some bacteria have evolved a zinc-coordinating structure that stabilizes the LID domain.</text>
</comment>
<dbReference type="PANTHER" id="PTHR23359">
    <property type="entry name" value="NUCLEOTIDE KINASE"/>
    <property type="match status" value="1"/>
</dbReference>
<feature type="region of interest" description="NMP" evidence="6">
    <location>
        <begin position="32"/>
        <end position="61"/>
    </location>
</feature>
<keyword evidence="1 6" id="KW-0808">Transferase</keyword>
<proteinExistence type="inferred from homology"/>
<feature type="binding site" evidence="6">
    <location>
        <position position="174"/>
    </location>
    <ligand>
        <name>AMP</name>
        <dbReference type="ChEBI" id="CHEBI:456215"/>
    </ligand>
</feature>
<comment type="pathway">
    <text evidence="6">Purine metabolism; AMP biosynthesis via salvage pathway; AMP from ADP: step 1/1.</text>
</comment>
<dbReference type="InterPro" id="IPR007862">
    <property type="entry name" value="Adenylate_kinase_lid-dom"/>
</dbReference>
<protein>
    <recommendedName>
        <fullName evidence="6 8">Adenylate kinase</fullName>
        <shortName evidence="6">AK</shortName>
        <ecNumber evidence="6 8">2.7.4.3</ecNumber>
    </recommendedName>
    <alternativeName>
        <fullName evidence="6">ATP-AMP transphosphorylase</fullName>
    </alternativeName>
    <alternativeName>
        <fullName evidence="6">ATP:AMP phosphotransferase</fullName>
    </alternativeName>
    <alternativeName>
        <fullName evidence="6">Adenylate monophosphate kinase</fullName>
    </alternativeName>
</protein>
<comment type="function">
    <text evidence="6">Catalyzes the reversible transfer of the terminal phosphate group between ATP and AMP. Plays an important role in cellular energy homeostasis and in adenine nucleotide metabolism.</text>
</comment>
<feature type="binding site" evidence="6">
    <location>
        <position position="33"/>
    </location>
    <ligand>
        <name>AMP</name>
        <dbReference type="ChEBI" id="CHEBI:456215"/>
    </ligand>
</feature>
<comment type="similarity">
    <text evidence="6 7">Belongs to the adenylate kinase family.</text>
</comment>
<evidence type="ECO:0000256" key="2">
    <source>
        <dbReference type="ARBA" id="ARBA00022727"/>
    </source>
</evidence>
<dbReference type="Proteomes" id="UP000051010">
    <property type="component" value="Unassembled WGS sequence"/>
</dbReference>
<comment type="subunit">
    <text evidence="6 8">Monomer.</text>
</comment>
<feature type="binding site" evidence="6">
    <location>
        <position position="132"/>
    </location>
    <ligand>
        <name>Zn(2+)</name>
        <dbReference type="ChEBI" id="CHEBI:29105"/>
        <note>structural</note>
    </ligand>
</feature>
<dbReference type="CDD" id="cd01428">
    <property type="entry name" value="ADK"/>
    <property type="match status" value="1"/>
</dbReference>
<organism evidence="10 11">
    <name type="scientific">Lentilactobacillus parafarraginis DSM 18390 = JCM 14109</name>
    <dbReference type="NCBI Taxonomy" id="1423786"/>
    <lineage>
        <taxon>Bacteria</taxon>
        <taxon>Bacillati</taxon>
        <taxon>Bacillota</taxon>
        <taxon>Bacilli</taxon>
        <taxon>Lactobacillales</taxon>
        <taxon>Lactobacillaceae</taxon>
        <taxon>Lentilactobacillus</taxon>
    </lineage>
</organism>
<comment type="catalytic activity">
    <reaction evidence="6 8">
        <text>AMP + ATP = 2 ADP</text>
        <dbReference type="Rhea" id="RHEA:12973"/>
        <dbReference type="ChEBI" id="CHEBI:30616"/>
        <dbReference type="ChEBI" id="CHEBI:456215"/>
        <dbReference type="ChEBI" id="CHEBI:456216"/>
        <dbReference type="EC" id="2.7.4.3"/>
    </reaction>
</comment>
<evidence type="ECO:0000259" key="9">
    <source>
        <dbReference type="Pfam" id="PF05191"/>
    </source>
</evidence>
<dbReference type="FunFam" id="3.40.50.300:FF:000106">
    <property type="entry name" value="Adenylate kinase mitochondrial"/>
    <property type="match status" value="1"/>
</dbReference>
<feature type="binding site" evidence="6">
    <location>
        <position position="135"/>
    </location>
    <ligand>
        <name>Zn(2+)</name>
        <dbReference type="ChEBI" id="CHEBI:29105"/>
        <note>structural</note>
    </ligand>
</feature>
<feature type="binding site" evidence="6">
    <location>
        <begin position="87"/>
        <end position="90"/>
    </location>
    <ligand>
        <name>AMP</name>
        <dbReference type="ChEBI" id="CHEBI:456215"/>
    </ligand>
</feature>
<accession>A0A0R1YTM1</accession>
<feature type="binding site" evidence="6">
    <location>
        <begin position="12"/>
        <end position="17"/>
    </location>
    <ligand>
        <name>ATP</name>
        <dbReference type="ChEBI" id="CHEBI:30616"/>
    </ligand>
</feature>
<feature type="domain" description="Adenylate kinase active site lid" evidence="9">
    <location>
        <begin position="129"/>
        <end position="165"/>
    </location>
</feature>
<dbReference type="EC" id="2.7.4.3" evidence="6 8"/>
<dbReference type="PRINTS" id="PR00094">
    <property type="entry name" value="ADENYLTKNASE"/>
</dbReference>
<evidence type="ECO:0000256" key="6">
    <source>
        <dbReference type="HAMAP-Rule" id="MF_00235"/>
    </source>
</evidence>